<keyword evidence="2" id="KW-0285">Flavoprotein</keyword>
<gene>
    <name evidence="8" type="ORF">COW97_00180</name>
</gene>
<dbReference type="EMBL" id="PCTC01000005">
    <property type="protein sequence ID" value="PIP63859.1"/>
    <property type="molecule type" value="Genomic_DNA"/>
</dbReference>
<proteinExistence type="predicted"/>
<organism evidence="8 9">
    <name type="scientific">Candidatus Roizmanbacteria bacterium CG22_combo_CG10-13_8_21_14_all_34_12</name>
    <dbReference type="NCBI Taxonomy" id="1974860"/>
    <lineage>
        <taxon>Bacteria</taxon>
        <taxon>Candidatus Roizmaniibacteriota</taxon>
    </lineage>
</organism>
<dbReference type="InterPro" id="IPR018517">
    <property type="entry name" value="tRNA_hU_synthase_CS"/>
</dbReference>
<dbReference type="CDD" id="cd02801">
    <property type="entry name" value="DUS_like_FMN"/>
    <property type="match status" value="1"/>
</dbReference>
<evidence type="ECO:0000256" key="1">
    <source>
        <dbReference type="ARBA" id="ARBA00001917"/>
    </source>
</evidence>
<keyword evidence="5" id="KW-0521">NADP</keyword>
<dbReference type="Pfam" id="PF01207">
    <property type="entry name" value="Dus"/>
    <property type="match status" value="1"/>
</dbReference>
<dbReference type="InterPro" id="IPR035587">
    <property type="entry name" value="DUS-like_FMN-bd"/>
</dbReference>
<dbReference type="GO" id="GO:0017150">
    <property type="term" value="F:tRNA dihydrouridine synthase activity"/>
    <property type="evidence" value="ECO:0007669"/>
    <property type="project" value="InterPro"/>
</dbReference>
<dbReference type="AlphaFoldDB" id="A0A2H0C275"/>
<feature type="non-terminal residue" evidence="8">
    <location>
        <position position="1"/>
    </location>
</feature>
<dbReference type="Proteomes" id="UP000229699">
    <property type="component" value="Unassembled WGS sequence"/>
</dbReference>
<reference evidence="8 9" key="1">
    <citation type="submission" date="2017-09" db="EMBL/GenBank/DDBJ databases">
        <title>Depth-based differentiation of microbial function through sediment-hosted aquifers and enrichment of novel symbionts in the deep terrestrial subsurface.</title>
        <authorList>
            <person name="Probst A.J."/>
            <person name="Ladd B."/>
            <person name="Jarett J.K."/>
            <person name="Geller-Mcgrath D.E."/>
            <person name="Sieber C.M."/>
            <person name="Emerson J.B."/>
            <person name="Anantharaman K."/>
            <person name="Thomas B.C."/>
            <person name="Malmstrom R."/>
            <person name="Stieglmeier M."/>
            <person name="Klingl A."/>
            <person name="Woyke T."/>
            <person name="Ryan C.M."/>
            <person name="Banfield J.F."/>
        </authorList>
    </citation>
    <scope>NUCLEOTIDE SEQUENCE [LARGE SCALE GENOMIC DNA]</scope>
    <source>
        <strain evidence="8">CG22_combo_CG10-13_8_21_14_all_34_12</strain>
    </source>
</reference>
<dbReference type="Gene3D" id="3.20.20.70">
    <property type="entry name" value="Aldolase class I"/>
    <property type="match status" value="1"/>
</dbReference>
<dbReference type="GO" id="GO:0003723">
    <property type="term" value="F:RNA binding"/>
    <property type="evidence" value="ECO:0007669"/>
    <property type="project" value="TreeGrafter"/>
</dbReference>
<evidence type="ECO:0000256" key="3">
    <source>
        <dbReference type="ARBA" id="ARBA00022643"/>
    </source>
</evidence>
<evidence type="ECO:0000256" key="2">
    <source>
        <dbReference type="ARBA" id="ARBA00022630"/>
    </source>
</evidence>
<name>A0A2H0C275_9BACT</name>
<accession>A0A2H0C275</accession>
<evidence type="ECO:0000256" key="6">
    <source>
        <dbReference type="ARBA" id="ARBA00023002"/>
    </source>
</evidence>
<keyword evidence="4" id="KW-0819">tRNA processing</keyword>
<dbReference type="Gene3D" id="1.10.1200.80">
    <property type="entry name" value="Putative flavin oxidoreducatase, domain 2"/>
    <property type="match status" value="1"/>
</dbReference>
<evidence type="ECO:0000313" key="9">
    <source>
        <dbReference type="Proteomes" id="UP000229699"/>
    </source>
</evidence>
<evidence type="ECO:0000256" key="5">
    <source>
        <dbReference type="ARBA" id="ARBA00022857"/>
    </source>
</evidence>
<keyword evidence="6" id="KW-0560">Oxidoreductase</keyword>
<keyword evidence="3" id="KW-0288">FMN</keyword>
<feature type="domain" description="DUS-like FMN-binding" evidence="7">
    <location>
        <begin position="1"/>
        <end position="231"/>
    </location>
</feature>
<dbReference type="GO" id="GO:0050660">
    <property type="term" value="F:flavin adenine dinucleotide binding"/>
    <property type="evidence" value="ECO:0007669"/>
    <property type="project" value="InterPro"/>
</dbReference>
<sequence length="238" mass="26604">AQIALEKGFDGVDINMGCPDKSVFNRSGGAGLILQPKLAKEIILSVKKAIKEGIKKLNIKKDITISVKTRTGYKIPETKEWIGSLLEAEPNVICIHARTFAQKYSGLADWSQIGIAADLAKNTKTKIFGNGDIKSRQQALERIKEYNLAGVLIGRGALGNPWIFKGIIPTTEERFMVLLEHCKKFTEFFPTADLSIMRKHLAWYVKDFPHAAEVRNELMQINSIDDVKKILSRIQVVP</sequence>
<evidence type="ECO:0000256" key="4">
    <source>
        <dbReference type="ARBA" id="ARBA00022694"/>
    </source>
</evidence>
<evidence type="ECO:0000259" key="7">
    <source>
        <dbReference type="Pfam" id="PF01207"/>
    </source>
</evidence>
<dbReference type="InterPro" id="IPR013785">
    <property type="entry name" value="Aldolase_TIM"/>
</dbReference>
<comment type="caution">
    <text evidence="8">The sequence shown here is derived from an EMBL/GenBank/DDBJ whole genome shotgun (WGS) entry which is preliminary data.</text>
</comment>
<dbReference type="PANTHER" id="PTHR45846">
    <property type="entry name" value="TRNA-DIHYDROURIDINE(47) SYNTHASE [NAD(P)(+)]-LIKE"/>
    <property type="match status" value="1"/>
</dbReference>
<dbReference type="SUPFAM" id="SSF51395">
    <property type="entry name" value="FMN-linked oxidoreductases"/>
    <property type="match status" value="1"/>
</dbReference>
<comment type="cofactor">
    <cofactor evidence="1">
        <name>FMN</name>
        <dbReference type="ChEBI" id="CHEBI:58210"/>
    </cofactor>
</comment>
<protein>
    <recommendedName>
        <fullName evidence="7">DUS-like FMN-binding domain-containing protein</fullName>
    </recommendedName>
</protein>
<dbReference type="InterPro" id="IPR024036">
    <property type="entry name" value="tRNA-dHydroUridine_Synthase_C"/>
</dbReference>
<evidence type="ECO:0000313" key="8">
    <source>
        <dbReference type="EMBL" id="PIP63859.1"/>
    </source>
</evidence>
<dbReference type="PROSITE" id="PS01136">
    <property type="entry name" value="UPF0034"/>
    <property type="match status" value="1"/>
</dbReference>
<dbReference type="PANTHER" id="PTHR45846:SF1">
    <property type="entry name" value="TRNA-DIHYDROURIDINE(47) SYNTHASE [NAD(P)(+)]-LIKE"/>
    <property type="match status" value="1"/>
</dbReference>